<protein>
    <recommendedName>
        <fullName evidence="5">Putative pre-16S rRNA nuclease</fullName>
        <ecNumber evidence="5">3.1.-.-</ecNumber>
    </recommendedName>
</protein>
<dbReference type="InterPro" id="IPR005227">
    <property type="entry name" value="YqgF"/>
</dbReference>
<dbReference type="PANTHER" id="PTHR33317:SF4">
    <property type="entry name" value="POLYNUCLEOTIDYL TRANSFERASE, RIBONUCLEASE H-LIKE SUPERFAMILY PROTEIN"/>
    <property type="match status" value="1"/>
</dbReference>
<dbReference type="Proteomes" id="UP000053171">
    <property type="component" value="Unassembled WGS sequence"/>
</dbReference>
<evidence type="ECO:0000313" key="8">
    <source>
        <dbReference type="EMBL" id="OAX51995.1"/>
    </source>
</evidence>
<dbReference type="InterPro" id="IPR037027">
    <property type="entry name" value="YqgF/RNaseH-like_dom_sf"/>
</dbReference>
<keyword evidence="2 5" id="KW-0690">Ribosome biogenesis</keyword>
<keyword evidence="10" id="KW-1185">Reference proteome</keyword>
<evidence type="ECO:0000256" key="6">
    <source>
        <dbReference type="SAM" id="MobiDB-lite"/>
    </source>
</evidence>
<dbReference type="Pfam" id="PF03652">
    <property type="entry name" value="RuvX"/>
    <property type="match status" value="1"/>
</dbReference>
<dbReference type="Proteomes" id="UP000594975">
    <property type="component" value="Chromosome"/>
</dbReference>
<comment type="similarity">
    <text evidence="5">Belongs to the YqgF HJR family.</text>
</comment>
<dbReference type="InterPro" id="IPR012337">
    <property type="entry name" value="RNaseH-like_sf"/>
</dbReference>
<sequence length="187" mass="20169">MGFSRGVRMGVDVGNARVGLALSDPDGILATPLKTLKRNLNTDSDRRVLRRLLEIHEVAEVYVGLPRTLSGGSSASTQMAEDYASGLVAELAAEGREIPVWLVDERLSTVSAQRSLHEAGVSSRRFKTMVDQVAAVAILQQSLDALKADRAVAGYRVEAPTVPREDARSQHLDPTSEPRPEQNGDPA</sequence>
<dbReference type="GO" id="GO:0016788">
    <property type="term" value="F:hydrolase activity, acting on ester bonds"/>
    <property type="evidence" value="ECO:0007669"/>
    <property type="project" value="UniProtKB-UniRule"/>
</dbReference>
<evidence type="ECO:0000313" key="11">
    <source>
        <dbReference type="Proteomes" id="UP000594975"/>
    </source>
</evidence>
<evidence type="ECO:0000256" key="2">
    <source>
        <dbReference type="ARBA" id="ARBA00022517"/>
    </source>
</evidence>
<evidence type="ECO:0000256" key="3">
    <source>
        <dbReference type="ARBA" id="ARBA00022722"/>
    </source>
</evidence>
<gene>
    <name evidence="9" type="primary">ruvX</name>
    <name evidence="8" type="ORF">AN277_0205775</name>
    <name evidence="9" type="ORF">I6G21_08920</name>
</gene>
<evidence type="ECO:0000259" key="7">
    <source>
        <dbReference type="SMART" id="SM00732"/>
    </source>
</evidence>
<evidence type="ECO:0000313" key="10">
    <source>
        <dbReference type="Proteomes" id="UP000053171"/>
    </source>
</evidence>
<keyword evidence="4 5" id="KW-0378">Hydrolase</keyword>
<feature type="compositionally biased region" description="Basic and acidic residues" evidence="6">
    <location>
        <begin position="163"/>
        <end position="187"/>
    </location>
</feature>
<dbReference type="GeneID" id="61263512"/>
<dbReference type="Gene3D" id="3.30.420.140">
    <property type="entry name" value="YqgF/RNase H-like domain"/>
    <property type="match status" value="1"/>
</dbReference>
<comment type="function">
    <text evidence="5">Could be a nuclease involved in processing of the 5'-end of pre-16S rRNA.</text>
</comment>
<comment type="subcellular location">
    <subcellularLocation>
        <location evidence="5">Cytoplasm</location>
    </subcellularLocation>
</comment>
<proteinExistence type="inferred from homology"/>
<dbReference type="AlphaFoldDB" id="A0A147E9G4"/>
<reference evidence="8 10" key="3">
    <citation type="submission" date="2016-06" db="EMBL/GenBank/DDBJ databases">
        <title>Identification of putative biosynthetic pathways for the production of bioactive secondary metabolites by the marine actinomycete Kocuria kristinae RUTW2-3.</title>
        <authorList>
            <person name="Waterworth S.C."/>
            <person name="Walmsley T.A."/>
            <person name="Matongo T."/>
            <person name="Davies-Coleman M.T."/>
            <person name="Dorrington R.A."/>
        </authorList>
    </citation>
    <scope>NUCLEOTIDE SEQUENCE [LARGE SCALE GENOMIC DNA]</scope>
    <source>
        <strain evidence="10">RuSp02-3</strain>
        <strain evidence="8">RUTW2-3</strain>
    </source>
</reference>
<dbReference type="EMBL" id="LJBJ02000009">
    <property type="protein sequence ID" value="OAX51995.1"/>
    <property type="molecule type" value="Genomic_DNA"/>
</dbReference>
<dbReference type="SMART" id="SM00732">
    <property type="entry name" value="YqgFc"/>
    <property type="match status" value="1"/>
</dbReference>
<name>A0A147E9G4_9MICC</name>
<evidence type="ECO:0000256" key="1">
    <source>
        <dbReference type="ARBA" id="ARBA00022490"/>
    </source>
</evidence>
<dbReference type="GO" id="GO:0000967">
    <property type="term" value="P:rRNA 5'-end processing"/>
    <property type="evidence" value="ECO:0007669"/>
    <property type="project" value="UniProtKB-UniRule"/>
</dbReference>
<reference evidence="9 11" key="4">
    <citation type="submission" date="2020-12" db="EMBL/GenBank/DDBJ databases">
        <title>FDA dAtabase for Regulatory Grade micrObial Sequences (FDA-ARGOS): Supporting development and validation of Infectious Disease Dx tests.</title>
        <authorList>
            <person name="Sproer C."/>
            <person name="Gronow S."/>
            <person name="Severitt S."/>
            <person name="Schroder I."/>
            <person name="Tallon L."/>
            <person name="Sadzewicz L."/>
            <person name="Zhao X."/>
            <person name="Boylan J."/>
            <person name="Ott S."/>
            <person name="Bowen H."/>
            <person name="Vavikolanu K."/>
            <person name="Mehta A."/>
            <person name="Aluvathingal J."/>
            <person name="Nadendla S."/>
            <person name="Lowell S."/>
            <person name="Myers T."/>
            <person name="Yan Y."/>
            <person name="Sichtig H."/>
        </authorList>
    </citation>
    <scope>NUCLEOTIDE SEQUENCE [LARGE SCALE GENOMIC DNA]</scope>
    <source>
        <strain evidence="9 11">FDAARGOS_864</strain>
    </source>
</reference>
<reference evidence="8" key="1">
    <citation type="submission" date="2016-04" db="EMBL/GenBank/DDBJ databases">
        <authorList>
            <person name="Evans L.H."/>
            <person name="Alamgir A."/>
            <person name="Owens N."/>
            <person name="Weber N.D."/>
            <person name="Virtaneva K."/>
            <person name="Barbian K."/>
            <person name="Babar A."/>
            <person name="Rosenke K."/>
        </authorList>
    </citation>
    <scope>NUCLEOTIDE SEQUENCE [LARGE SCALE GENOMIC DNA]</scope>
    <source>
        <strain evidence="8">RUTW2-3</strain>
    </source>
</reference>
<evidence type="ECO:0000256" key="5">
    <source>
        <dbReference type="HAMAP-Rule" id="MF_00651"/>
    </source>
</evidence>
<dbReference type="GO" id="GO:0005829">
    <property type="term" value="C:cytosol"/>
    <property type="evidence" value="ECO:0007669"/>
    <property type="project" value="TreeGrafter"/>
</dbReference>
<feature type="region of interest" description="Disordered" evidence="6">
    <location>
        <begin position="157"/>
        <end position="187"/>
    </location>
</feature>
<dbReference type="EMBL" id="CP065738">
    <property type="protein sequence ID" value="QPT53379.1"/>
    <property type="molecule type" value="Genomic_DNA"/>
</dbReference>
<dbReference type="GO" id="GO:0004518">
    <property type="term" value="F:nuclease activity"/>
    <property type="evidence" value="ECO:0007669"/>
    <property type="project" value="UniProtKB-KW"/>
</dbReference>
<dbReference type="EC" id="3.1.-.-" evidence="5"/>
<organism evidence="8 10">
    <name type="scientific">Rothia kristinae</name>
    <dbReference type="NCBI Taxonomy" id="37923"/>
    <lineage>
        <taxon>Bacteria</taxon>
        <taxon>Bacillati</taxon>
        <taxon>Actinomycetota</taxon>
        <taxon>Actinomycetes</taxon>
        <taxon>Micrococcales</taxon>
        <taxon>Micrococcaceae</taxon>
        <taxon>Rothia</taxon>
    </lineage>
</organism>
<dbReference type="SUPFAM" id="SSF53098">
    <property type="entry name" value="Ribonuclease H-like"/>
    <property type="match status" value="1"/>
</dbReference>
<evidence type="ECO:0000256" key="4">
    <source>
        <dbReference type="ARBA" id="ARBA00022801"/>
    </source>
</evidence>
<keyword evidence="1 5" id="KW-0963">Cytoplasm</keyword>
<dbReference type="InterPro" id="IPR006641">
    <property type="entry name" value="YqgF/RNaseH-like_dom"/>
</dbReference>
<reference evidence="10" key="2">
    <citation type="submission" date="2016-04" db="EMBL/GenBank/DDBJ databases">
        <authorList>
            <person name="Waterworth S."/>
            <person name="Matcher G."/>
        </authorList>
    </citation>
    <scope>NUCLEOTIDE SEQUENCE [LARGE SCALE GENOMIC DNA]</scope>
    <source>
        <strain evidence="10">RuSp02-3</strain>
    </source>
</reference>
<keyword evidence="3 5" id="KW-0540">Nuclease</keyword>
<feature type="domain" description="YqgF/RNase H-like" evidence="7">
    <location>
        <begin position="6"/>
        <end position="112"/>
    </location>
</feature>
<accession>A0A147E9G4</accession>
<dbReference type="HAMAP" id="MF_00651">
    <property type="entry name" value="Nuclease_YqgF"/>
    <property type="match status" value="1"/>
</dbReference>
<evidence type="ECO:0000313" key="9">
    <source>
        <dbReference type="EMBL" id="QPT53379.1"/>
    </source>
</evidence>
<dbReference type="PANTHER" id="PTHR33317">
    <property type="entry name" value="POLYNUCLEOTIDYL TRANSFERASE, RIBONUCLEASE H-LIKE SUPERFAMILY PROTEIN"/>
    <property type="match status" value="1"/>
</dbReference>
<dbReference type="RefSeq" id="WP_058731430.1">
    <property type="nucleotide sequence ID" value="NZ_CP065738.1"/>
</dbReference>
<dbReference type="KEGG" id="rkr:I6G21_08920"/>
<dbReference type="PATRIC" id="fig|37923.10.peg.137"/>
<dbReference type="NCBIfam" id="TIGR00250">
    <property type="entry name" value="RNAse_H_YqgF"/>
    <property type="match status" value="1"/>
</dbReference>
<dbReference type="CDD" id="cd16964">
    <property type="entry name" value="YqgF"/>
    <property type="match status" value="1"/>
</dbReference>